<dbReference type="Proteomes" id="UP001281761">
    <property type="component" value="Unassembled WGS sequence"/>
</dbReference>
<feature type="chain" id="PRO_5046223094" description="G8 domain-containing protein" evidence="1">
    <location>
        <begin position="22"/>
        <end position="1600"/>
    </location>
</feature>
<organism evidence="2 3">
    <name type="scientific">Blattamonas nauphoetae</name>
    <dbReference type="NCBI Taxonomy" id="2049346"/>
    <lineage>
        <taxon>Eukaryota</taxon>
        <taxon>Metamonada</taxon>
        <taxon>Preaxostyla</taxon>
        <taxon>Oxymonadida</taxon>
        <taxon>Blattamonas</taxon>
    </lineage>
</organism>
<evidence type="ECO:0000313" key="3">
    <source>
        <dbReference type="Proteomes" id="UP001281761"/>
    </source>
</evidence>
<protein>
    <recommendedName>
        <fullName evidence="4">G8 domain-containing protein</fullName>
    </recommendedName>
</protein>
<dbReference type="EMBL" id="JARBJD010000131">
    <property type="protein sequence ID" value="KAK2950702.1"/>
    <property type="molecule type" value="Genomic_DNA"/>
</dbReference>
<dbReference type="SUPFAM" id="SSF51126">
    <property type="entry name" value="Pectin lyase-like"/>
    <property type="match status" value="1"/>
</dbReference>
<evidence type="ECO:0000256" key="1">
    <source>
        <dbReference type="SAM" id="SignalP"/>
    </source>
</evidence>
<name>A0ABQ9XH95_9EUKA</name>
<dbReference type="InterPro" id="IPR011050">
    <property type="entry name" value="Pectin_lyase_fold/virulence"/>
</dbReference>
<evidence type="ECO:0008006" key="4">
    <source>
        <dbReference type="Google" id="ProtNLM"/>
    </source>
</evidence>
<reference evidence="2 3" key="1">
    <citation type="journal article" date="2022" name="bioRxiv">
        <title>Genomics of Preaxostyla Flagellates Illuminates Evolutionary Transitions and the Path Towards Mitochondrial Loss.</title>
        <authorList>
            <person name="Novak L.V.F."/>
            <person name="Treitli S.C."/>
            <person name="Pyrih J."/>
            <person name="Halakuc P."/>
            <person name="Pipaliya S.V."/>
            <person name="Vacek V."/>
            <person name="Brzon O."/>
            <person name="Soukal P."/>
            <person name="Eme L."/>
            <person name="Dacks J.B."/>
            <person name="Karnkowska A."/>
            <person name="Elias M."/>
            <person name="Hampl V."/>
        </authorList>
    </citation>
    <scope>NUCLEOTIDE SEQUENCE [LARGE SCALE GENOMIC DNA]</scope>
    <source>
        <strain evidence="2">NAU3</strain>
        <tissue evidence="2">Gut</tissue>
    </source>
</reference>
<keyword evidence="3" id="KW-1185">Reference proteome</keyword>
<feature type="signal peptide" evidence="1">
    <location>
        <begin position="1"/>
        <end position="21"/>
    </location>
</feature>
<gene>
    <name evidence="2" type="ORF">BLNAU_14373</name>
</gene>
<keyword evidence="1" id="KW-0732">Signal</keyword>
<sequence length="1600" mass="173726">MFSLFTVLKLCLIGCYLHIRAQEAFVVINPSHSSSDDSLKCGTAELPCQTIEYAYDQRTEQTDITKWIFKIQGTMICEEFYTCTVTKTVEVRGDSTANGIFGLADDDPMETVFIASGDLHLTLLSLERHGLCSVVHVHSKGAVKVTNCLISSKLQLFEQWKDGWGDMFVVLDGSFSIESCTLKNFVGEQPFCVLNIKGGSASILSLGMEANPTVKTTTQALLLHQGGDFSIRNTAFQGVVRQQGSPAVLESLSSSGTLTLEGTKFIECTGSQTKRVISITRSSNFVAGCVVMKNVQFLGNDAPPADCLHLTGLSIETTVTAATFENTLPSYDAMSRAHIDAFRGSVSPSSTSTFSLMLFLHPYVTGSAYVDSSMDNHEKCGLDKLGCKTLEYAYAKLVGTEAQVILKNDQTLTLPLAARTGTTGISTATNQEHCKLTFSEAAYITIASGSNFHISNLKLDTSAPRKADFVIVKGGTVTFDTVMISVSNIPSSAIVVESGKATLIDLSVPPTPPEQASHFSLLSLLDGEAELASSNFSPEAPLLITQTFIEHKKGALKIADSVFNKIHRQTPAEQCEIQAQILSSSSFSSLTLNNCSFTDIAEVDNGCVVLVRKEEGFSPSSVVMKNCLFSWTPTASTPSLSSPPFVLMSGPSISSTVTPESFSTTIPAIDSLTPSTIFLLRGRETNTADSPELPLALFVHPYLGGSLFLSKSFVDHPNCGREQLPCLTLAFGYSNVKRLDLTQNDAVVVMRDSAALAEPLIAHPFPATITTAPTLQLCSITFDTNVFISSGTDSELTLKTLRFISKYDEREKGFVEVVGGHATLSSLSIFLFSSETSCVLVSSGRVFLSEISITTPVDTIKLAFEFTLLRIMSGEGSISECSFGGDHPLHLWKHALFEHTGGQLRVSDTVLVNVFRDDGEQDDKGSLYRGALIHSDITPSETEHNPIPPSITVERCTVSSFSVKHGITAFFVRNAAGFSDEQVRIVDTQFDWQPTRTDPAPLSSPPSSHTLDTFPPISEPHCPYLVLMGPKFSATAVPSCLQGSYPPLSELRSFQLSLFMGTEELDDSVFHSKARPSLVTLFYSLFSYSSGAIYVDRRALDTASCGLLLLPCSTFLYSFHKVKQPNAQILLNNDDMLAEQYVIDKGDLVITSSDSDRLASLLVGDPTCFIVHTASQLTFTEIRIKPTTEKKSTLFVVSGGKLAFIEARLELFNTPSSCVINVESGEVDMDGIVFYSPSASGGLCVVKQSLGTVRLSYSEIGEPTGKTDTGDLAIWEQTGGHVRIEHCFVQNLKRTIGDGAFLNSELSSGSVYIHNTHFDGIRSTNVHAIFITVLPPSTFTENTVTLSHCIFLSPVPTSSVLLVGKNYGDTVSSGRMAGTFLDYDSLGKDDVFVFLGMDNEEDVLEVPLVYGVYPHLEGPVFVDPDFFDHPNCGRAKIPCATMVYASDKMRATDEYMQIAGLNFLDDRIDVFKQFLSIVSANYTSPLLQIENEGGFTVAGTLVIDSLDIELMDTDGDESVFQLIMGMLSLVNGTVDPIRNQEHILFEIKSGQLWMVSMIFLWQNSNPSPAIVGHENMAHLHLSDIARHLSSPIKIGKTGIN</sequence>
<proteinExistence type="predicted"/>
<comment type="caution">
    <text evidence="2">The sequence shown here is derived from an EMBL/GenBank/DDBJ whole genome shotgun (WGS) entry which is preliminary data.</text>
</comment>
<evidence type="ECO:0000313" key="2">
    <source>
        <dbReference type="EMBL" id="KAK2950702.1"/>
    </source>
</evidence>
<accession>A0ABQ9XH95</accession>